<dbReference type="InterPro" id="IPR027417">
    <property type="entry name" value="P-loop_NTPase"/>
</dbReference>
<protein>
    <recommendedName>
        <fullName evidence="3">Sulfotransferase family protein</fullName>
    </recommendedName>
</protein>
<sequence>MFGTKRNKIFCISMQRSGTTSVGEFFRHFKYNVAGYDISLKNKWTKSWLDGNYKQIFKSKDFLKNQVFEDDPWWCPEFYKVLYHEFKNAKFILLTRPPEDWFKSMINHSGGKTLGNTEIHCKIYRREKDFVNIAQKFDRHDTTYNDNLLDLKQNKELYLEHYTRHNHEVISFFEQHDSSKLFYGDLYDKDIWQKMGAYFSIDVPKQFNIHANKSNK</sequence>
<gene>
    <name evidence="1" type="ORF">DDZ16_19150</name>
</gene>
<dbReference type="SUPFAM" id="SSF52540">
    <property type="entry name" value="P-loop containing nucleoside triphosphate hydrolases"/>
    <property type="match status" value="1"/>
</dbReference>
<evidence type="ECO:0000313" key="1">
    <source>
        <dbReference type="EMBL" id="PWD97754.1"/>
    </source>
</evidence>
<evidence type="ECO:0000313" key="2">
    <source>
        <dbReference type="Proteomes" id="UP000244956"/>
    </source>
</evidence>
<comment type="caution">
    <text evidence="1">The sequence shown here is derived from an EMBL/GenBank/DDBJ whole genome shotgun (WGS) entry which is preliminary data.</text>
</comment>
<evidence type="ECO:0008006" key="3">
    <source>
        <dbReference type="Google" id="ProtNLM"/>
    </source>
</evidence>
<keyword evidence="2" id="KW-1185">Reference proteome</keyword>
<dbReference type="RefSeq" id="WP_109266091.1">
    <property type="nucleotide sequence ID" value="NZ_QEWP01000026.1"/>
</dbReference>
<dbReference type="PANTHER" id="PTHR36978:SF4">
    <property type="entry name" value="P-LOOP CONTAINING NUCLEOSIDE TRIPHOSPHATE HYDROLASE PROTEIN"/>
    <property type="match status" value="1"/>
</dbReference>
<dbReference type="Proteomes" id="UP000244956">
    <property type="component" value="Unassembled WGS sequence"/>
</dbReference>
<proteinExistence type="predicted"/>
<dbReference type="PANTHER" id="PTHR36978">
    <property type="entry name" value="P-LOOP CONTAINING NUCLEOTIDE TRIPHOSPHATE HYDROLASE"/>
    <property type="match status" value="1"/>
</dbReference>
<organism evidence="1 2">
    <name type="scientific">Marinilabilia rubra</name>
    <dbReference type="NCBI Taxonomy" id="2162893"/>
    <lineage>
        <taxon>Bacteria</taxon>
        <taxon>Pseudomonadati</taxon>
        <taxon>Bacteroidota</taxon>
        <taxon>Bacteroidia</taxon>
        <taxon>Marinilabiliales</taxon>
        <taxon>Marinilabiliaceae</taxon>
        <taxon>Marinilabilia</taxon>
    </lineage>
</organism>
<name>A0A2U2B3Y4_9BACT</name>
<dbReference type="InterPro" id="IPR040632">
    <property type="entry name" value="Sulfotransfer_4"/>
</dbReference>
<dbReference type="Gene3D" id="3.40.50.300">
    <property type="entry name" value="P-loop containing nucleotide triphosphate hydrolases"/>
    <property type="match status" value="1"/>
</dbReference>
<dbReference type="AlphaFoldDB" id="A0A2U2B3Y4"/>
<dbReference type="Pfam" id="PF17784">
    <property type="entry name" value="Sulfotransfer_4"/>
    <property type="match status" value="1"/>
</dbReference>
<dbReference type="EMBL" id="QEWP01000026">
    <property type="protein sequence ID" value="PWD97754.1"/>
    <property type="molecule type" value="Genomic_DNA"/>
</dbReference>
<reference evidence="1 2" key="1">
    <citation type="submission" date="2018-05" db="EMBL/GenBank/DDBJ databases">
        <title>Marinilabilia rubrum sp. nov., isolated from saltern sediment.</title>
        <authorList>
            <person name="Zhang R."/>
        </authorList>
    </citation>
    <scope>NUCLEOTIDE SEQUENCE [LARGE SCALE GENOMIC DNA]</scope>
    <source>
        <strain evidence="1 2">WTE16</strain>
    </source>
</reference>
<accession>A0A2U2B3Y4</accession>